<evidence type="ECO:0000313" key="8">
    <source>
        <dbReference type="Proteomes" id="UP000199546"/>
    </source>
</evidence>
<sequence>MQRAAPTVRHLLSRPDFRRLLLTRLSAQVGDGVFQASLAGTVLFNPQRATDPLAVAAGFAVLLMPYSLLGPFAGVWLDRWSRRQVLVHADLLRAGLVAVVAALVLGGAAGLPLAVAGLAVFSVTRFVLSALSAGLPHTADAGTLVTANALSTTSGAVATVGGGGVAVGLVQLAPAGDAGYAAVALCAALPYLAAAATAAGFGRTDLGPDTATRSAGLTARQVVAGMAEGVRSVAAHPPAGAALLAIAGHRVCYGLLTLVSLLLYRGPLLEGSGPLFPGGLVGLGQVVGAGAVGTLLAALVTPAAVRRLGRRRWTALLLAGGGALQLLLGLTFSPPGVVAAGFVLGFVAQGVKVCVDTTLQESLGDDVRGRVFSVYDTLVNVTYVAALVAGALVLPASGVSVPVLVAVAAVYALTAAAFLRGSRRPAQV</sequence>
<feature type="transmembrane region" description="Helical" evidence="6">
    <location>
        <begin position="371"/>
        <end position="393"/>
    </location>
</feature>
<accession>A0A1I7CIJ1</accession>
<dbReference type="Proteomes" id="UP000199546">
    <property type="component" value="Unassembled WGS sequence"/>
</dbReference>
<dbReference type="GO" id="GO:0005886">
    <property type="term" value="C:plasma membrane"/>
    <property type="evidence" value="ECO:0007669"/>
    <property type="project" value="UniProtKB-SubCell"/>
</dbReference>
<feature type="transmembrane region" description="Helical" evidence="6">
    <location>
        <begin position="96"/>
        <end position="121"/>
    </location>
</feature>
<dbReference type="SUPFAM" id="SSF103473">
    <property type="entry name" value="MFS general substrate transporter"/>
    <property type="match status" value="1"/>
</dbReference>
<dbReference type="Gene3D" id="1.20.1250.20">
    <property type="entry name" value="MFS general substrate transporter like domains"/>
    <property type="match status" value="1"/>
</dbReference>
<organism evidence="7 8">
    <name type="scientific">Geodermatophilus amargosae</name>
    <dbReference type="NCBI Taxonomy" id="1296565"/>
    <lineage>
        <taxon>Bacteria</taxon>
        <taxon>Bacillati</taxon>
        <taxon>Actinomycetota</taxon>
        <taxon>Actinomycetes</taxon>
        <taxon>Geodermatophilales</taxon>
        <taxon>Geodermatophilaceae</taxon>
        <taxon>Geodermatophilus</taxon>
    </lineage>
</organism>
<evidence type="ECO:0000313" key="7">
    <source>
        <dbReference type="EMBL" id="SFT99199.1"/>
    </source>
</evidence>
<dbReference type="Pfam" id="PF07690">
    <property type="entry name" value="MFS_1"/>
    <property type="match status" value="1"/>
</dbReference>
<dbReference type="PANTHER" id="PTHR23513">
    <property type="entry name" value="INTEGRAL MEMBRANE EFFLUX PROTEIN-RELATED"/>
    <property type="match status" value="1"/>
</dbReference>
<evidence type="ECO:0000256" key="6">
    <source>
        <dbReference type="SAM" id="Phobius"/>
    </source>
</evidence>
<feature type="transmembrane region" description="Helical" evidence="6">
    <location>
        <begin position="276"/>
        <end position="301"/>
    </location>
</feature>
<reference evidence="8" key="1">
    <citation type="submission" date="2016-10" db="EMBL/GenBank/DDBJ databases">
        <authorList>
            <person name="Varghese N."/>
            <person name="Submissions S."/>
        </authorList>
    </citation>
    <scope>NUCLEOTIDE SEQUENCE [LARGE SCALE GENOMIC DNA]</scope>
    <source>
        <strain evidence="8">DSM 46136</strain>
    </source>
</reference>
<keyword evidence="3 6" id="KW-0812">Transmembrane</keyword>
<dbReference type="InterPro" id="IPR011701">
    <property type="entry name" value="MFS"/>
</dbReference>
<dbReference type="RefSeq" id="WP_093583024.1">
    <property type="nucleotide sequence ID" value="NZ_FPBA01000022.1"/>
</dbReference>
<keyword evidence="5 6" id="KW-0472">Membrane</keyword>
<evidence type="ECO:0000256" key="3">
    <source>
        <dbReference type="ARBA" id="ARBA00022692"/>
    </source>
</evidence>
<keyword evidence="2" id="KW-1003">Cell membrane</keyword>
<dbReference type="OrthoDB" id="3688258at2"/>
<keyword evidence="4 6" id="KW-1133">Transmembrane helix</keyword>
<dbReference type="STRING" id="1296565.SAMN05660657_04512"/>
<dbReference type="PANTHER" id="PTHR23513:SF17">
    <property type="entry name" value="MEMBRANE PROTEIN"/>
    <property type="match status" value="1"/>
</dbReference>
<gene>
    <name evidence="7" type="ORF">SAMN05660657_04512</name>
</gene>
<name>A0A1I7CIJ1_9ACTN</name>
<feature type="transmembrane region" description="Helical" evidence="6">
    <location>
        <begin position="313"/>
        <end position="332"/>
    </location>
</feature>
<feature type="transmembrane region" description="Helical" evidence="6">
    <location>
        <begin position="53"/>
        <end position="76"/>
    </location>
</feature>
<proteinExistence type="predicted"/>
<dbReference type="GO" id="GO:0022857">
    <property type="term" value="F:transmembrane transporter activity"/>
    <property type="evidence" value="ECO:0007669"/>
    <property type="project" value="InterPro"/>
</dbReference>
<dbReference type="AlphaFoldDB" id="A0A1I7CIJ1"/>
<dbReference type="EMBL" id="FPBA01000022">
    <property type="protein sequence ID" value="SFT99199.1"/>
    <property type="molecule type" value="Genomic_DNA"/>
</dbReference>
<comment type="subcellular location">
    <subcellularLocation>
        <location evidence="1">Cell membrane</location>
        <topology evidence="1">Multi-pass membrane protein</topology>
    </subcellularLocation>
</comment>
<protein>
    <submittedName>
        <fullName evidence="7">Major Facilitator Superfamily protein</fullName>
    </submittedName>
</protein>
<evidence type="ECO:0000256" key="4">
    <source>
        <dbReference type="ARBA" id="ARBA00022989"/>
    </source>
</evidence>
<keyword evidence="8" id="KW-1185">Reference proteome</keyword>
<feature type="transmembrane region" description="Helical" evidence="6">
    <location>
        <begin position="338"/>
        <end position="359"/>
    </location>
</feature>
<feature type="transmembrane region" description="Helical" evidence="6">
    <location>
        <begin position="241"/>
        <end position="264"/>
    </location>
</feature>
<evidence type="ECO:0000256" key="2">
    <source>
        <dbReference type="ARBA" id="ARBA00022475"/>
    </source>
</evidence>
<feature type="transmembrane region" description="Helical" evidence="6">
    <location>
        <begin position="399"/>
        <end position="419"/>
    </location>
</feature>
<dbReference type="InterPro" id="IPR036259">
    <property type="entry name" value="MFS_trans_sf"/>
</dbReference>
<evidence type="ECO:0000256" key="1">
    <source>
        <dbReference type="ARBA" id="ARBA00004651"/>
    </source>
</evidence>
<evidence type="ECO:0000256" key="5">
    <source>
        <dbReference type="ARBA" id="ARBA00023136"/>
    </source>
</evidence>